<feature type="signal peptide" evidence="3">
    <location>
        <begin position="1"/>
        <end position="20"/>
    </location>
</feature>
<keyword evidence="3" id="KW-0732">Signal</keyword>
<name>A0A914WHL6_9BILA</name>
<reference evidence="6" key="1">
    <citation type="submission" date="2022-11" db="UniProtKB">
        <authorList>
            <consortium name="WormBaseParasite"/>
        </authorList>
    </citation>
    <scope>IDENTIFICATION</scope>
</reference>
<keyword evidence="2" id="KW-0677">Repeat</keyword>
<accession>A0A914WHL6</accession>
<dbReference type="InterPro" id="IPR002048">
    <property type="entry name" value="EF_hand_dom"/>
</dbReference>
<dbReference type="PANTHER" id="PTHR10827:SF98">
    <property type="entry name" value="45 KDA CALCIUM-BINDING PROTEIN"/>
    <property type="match status" value="1"/>
</dbReference>
<dbReference type="Proteomes" id="UP000887566">
    <property type="component" value="Unplaced"/>
</dbReference>
<evidence type="ECO:0000256" key="2">
    <source>
        <dbReference type="ARBA" id="ARBA00022737"/>
    </source>
</evidence>
<keyword evidence="1" id="KW-0479">Metal-binding</keyword>
<evidence type="ECO:0000313" key="5">
    <source>
        <dbReference type="Proteomes" id="UP000887566"/>
    </source>
</evidence>
<evidence type="ECO:0000256" key="1">
    <source>
        <dbReference type="ARBA" id="ARBA00022723"/>
    </source>
</evidence>
<dbReference type="GO" id="GO:0005783">
    <property type="term" value="C:endoplasmic reticulum"/>
    <property type="evidence" value="ECO:0007669"/>
    <property type="project" value="TreeGrafter"/>
</dbReference>
<protein>
    <submittedName>
        <fullName evidence="6">EF-hand domain-containing protein</fullName>
    </submittedName>
</protein>
<dbReference type="WBParaSite" id="PSAMB.scaffold418size52021.g5731.t1">
    <property type="protein sequence ID" value="PSAMB.scaffold418size52021.g5731.t1"/>
    <property type="gene ID" value="PSAMB.scaffold418size52021.g5731"/>
</dbReference>
<proteinExistence type="predicted"/>
<feature type="domain" description="EF-hand" evidence="4">
    <location>
        <begin position="74"/>
        <end position="109"/>
    </location>
</feature>
<keyword evidence="5" id="KW-1185">Reference proteome</keyword>
<dbReference type="Gene3D" id="1.10.238.10">
    <property type="entry name" value="EF-hand"/>
    <property type="match status" value="2"/>
</dbReference>
<dbReference type="SUPFAM" id="SSF47473">
    <property type="entry name" value="EF-hand"/>
    <property type="match status" value="1"/>
</dbReference>
<dbReference type="InterPro" id="IPR011992">
    <property type="entry name" value="EF-hand-dom_pair"/>
</dbReference>
<dbReference type="AlphaFoldDB" id="A0A914WHL6"/>
<evidence type="ECO:0000259" key="4">
    <source>
        <dbReference type="PROSITE" id="PS50222"/>
    </source>
</evidence>
<sequence>MWTLIRVVFFCVSYAVFSNAKPILADDVETTSSLLNFTFDIEYFTDYSNVFVECDADHNGKLTFNEFKKNYVDEIVARNKEYFRRIDTNGDGFATQEEINAYSANIEYEETAHILQMYDEYFEGNQDGKLQADEFLHYTQEECFLQDYYDDDEVAEDGWYTNFTEYFSKWDKDGDQSWNAEEMDAWNRETITDVYLSTICKSIEVLPPPNHFWLEDSTASTEAPDGE</sequence>
<feature type="chain" id="PRO_5036996391" evidence="3">
    <location>
        <begin position="21"/>
        <end position="227"/>
    </location>
</feature>
<dbReference type="GO" id="GO:0005509">
    <property type="term" value="F:calcium ion binding"/>
    <property type="evidence" value="ECO:0007669"/>
    <property type="project" value="InterPro"/>
</dbReference>
<dbReference type="PROSITE" id="PS50222">
    <property type="entry name" value="EF_HAND_2"/>
    <property type="match status" value="1"/>
</dbReference>
<evidence type="ECO:0000313" key="6">
    <source>
        <dbReference type="WBParaSite" id="PSAMB.scaffold418size52021.g5731.t1"/>
    </source>
</evidence>
<organism evidence="5 6">
    <name type="scientific">Plectus sambesii</name>
    <dbReference type="NCBI Taxonomy" id="2011161"/>
    <lineage>
        <taxon>Eukaryota</taxon>
        <taxon>Metazoa</taxon>
        <taxon>Ecdysozoa</taxon>
        <taxon>Nematoda</taxon>
        <taxon>Chromadorea</taxon>
        <taxon>Plectida</taxon>
        <taxon>Plectina</taxon>
        <taxon>Plectoidea</taxon>
        <taxon>Plectidae</taxon>
        <taxon>Plectus</taxon>
    </lineage>
</organism>
<dbReference type="Pfam" id="PF13202">
    <property type="entry name" value="EF-hand_5"/>
    <property type="match status" value="1"/>
</dbReference>
<dbReference type="PANTHER" id="PTHR10827">
    <property type="entry name" value="RETICULOCALBIN"/>
    <property type="match status" value="1"/>
</dbReference>
<evidence type="ECO:0000256" key="3">
    <source>
        <dbReference type="SAM" id="SignalP"/>
    </source>
</evidence>